<feature type="non-terminal residue" evidence="1">
    <location>
        <position position="1"/>
    </location>
</feature>
<dbReference type="VEuPathDB" id="FungiDB:CH63R_05962"/>
<protein>
    <submittedName>
        <fullName evidence="1">Uncharacterized protein</fullName>
    </submittedName>
</protein>
<dbReference type="HOGENOM" id="CLU_2432813_0_0_1"/>
<evidence type="ECO:0000313" key="1">
    <source>
        <dbReference type="EMBL" id="CCF34437.1"/>
    </source>
</evidence>
<evidence type="ECO:0000313" key="2">
    <source>
        <dbReference type="Proteomes" id="UP000007174"/>
    </source>
</evidence>
<dbReference type="EMBL" id="CACQ02001139">
    <property type="protein sequence ID" value="CCF34437.1"/>
    <property type="molecule type" value="Genomic_DNA"/>
</dbReference>
<organism evidence="1 2">
    <name type="scientific">Colletotrichum higginsianum (strain IMI 349063)</name>
    <name type="common">Crucifer anthracnose fungus</name>
    <dbReference type="NCBI Taxonomy" id="759273"/>
    <lineage>
        <taxon>Eukaryota</taxon>
        <taxon>Fungi</taxon>
        <taxon>Dikarya</taxon>
        <taxon>Ascomycota</taxon>
        <taxon>Pezizomycotina</taxon>
        <taxon>Sordariomycetes</taxon>
        <taxon>Hypocreomycetidae</taxon>
        <taxon>Glomerellales</taxon>
        <taxon>Glomerellaceae</taxon>
        <taxon>Colletotrichum</taxon>
        <taxon>Colletotrichum destructivum species complex</taxon>
    </lineage>
</organism>
<dbReference type="Proteomes" id="UP000007174">
    <property type="component" value="Unassembled WGS sequence"/>
</dbReference>
<accession>H1V2I5</accession>
<proteinExistence type="predicted"/>
<name>H1V2I5_COLHI</name>
<reference evidence="2" key="1">
    <citation type="journal article" date="2012" name="Nat. Genet.">
        <title>Lifestyle transitions in plant pathogenic Colletotrichum fungi deciphered by genome and transcriptome analyses.</title>
        <authorList>
            <person name="O'Connell R.J."/>
            <person name="Thon M.R."/>
            <person name="Hacquard S."/>
            <person name="Amyotte S.G."/>
            <person name="Kleemann J."/>
            <person name="Torres M.F."/>
            <person name="Damm U."/>
            <person name="Buiate E.A."/>
            <person name="Epstein L."/>
            <person name="Alkan N."/>
            <person name="Altmueller J."/>
            <person name="Alvarado-Balderrama L."/>
            <person name="Bauser C.A."/>
            <person name="Becker C."/>
            <person name="Birren B.W."/>
            <person name="Chen Z."/>
            <person name="Choi J."/>
            <person name="Crouch J.A."/>
            <person name="Duvick J.P."/>
            <person name="Farman M.A."/>
            <person name="Gan P."/>
            <person name="Heiman D."/>
            <person name="Henrissat B."/>
            <person name="Howard R.J."/>
            <person name="Kabbage M."/>
            <person name="Koch C."/>
            <person name="Kracher B."/>
            <person name="Kubo Y."/>
            <person name="Law A.D."/>
            <person name="Lebrun M.-H."/>
            <person name="Lee Y.-H."/>
            <person name="Miyara I."/>
            <person name="Moore N."/>
            <person name="Neumann U."/>
            <person name="Nordstroem K."/>
            <person name="Panaccione D.G."/>
            <person name="Panstruga R."/>
            <person name="Place M."/>
            <person name="Proctor R.H."/>
            <person name="Prusky D."/>
            <person name="Rech G."/>
            <person name="Reinhardt R."/>
            <person name="Rollins J.A."/>
            <person name="Rounsley S."/>
            <person name="Schardl C.L."/>
            <person name="Schwartz D.C."/>
            <person name="Shenoy N."/>
            <person name="Shirasu K."/>
            <person name="Sikhakolli U.R."/>
            <person name="Stueber K."/>
            <person name="Sukno S.A."/>
            <person name="Sweigard J.A."/>
            <person name="Takano Y."/>
            <person name="Takahara H."/>
            <person name="Trail F."/>
            <person name="van der Does H.C."/>
            <person name="Voll L.M."/>
            <person name="Will I."/>
            <person name="Young S."/>
            <person name="Zeng Q."/>
            <person name="Zhang J."/>
            <person name="Zhou S."/>
            <person name="Dickman M.B."/>
            <person name="Schulze-Lefert P."/>
            <person name="Ver Loren van Themaat E."/>
            <person name="Ma L.-J."/>
            <person name="Vaillancourt L.J."/>
        </authorList>
    </citation>
    <scope>NUCLEOTIDE SEQUENCE [LARGE SCALE GENOMIC DNA]</scope>
    <source>
        <strain evidence="2">IMI 349063</strain>
    </source>
</reference>
<gene>
    <name evidence="1" type="ORF">CH063_06429</name>
</gene>
<sequence>RRSSAIRIPPPALQEGWGRQSLEYYKGLPRAQSTMLLHCRTGVIGLKSYLYSLNTAKTKVCSPSLHIDTRPPNCPTTTLPPCKTMRCLGFY</sequence>
<dbReference type="AlphaFoldDB" id="H1V2I5"/>